<dbReference type="RefSeq" id="WP_171441758.1">
    <property type="nucleotide sequence ID" value="NZ_JABFNS010000033.1"/>
</dbReference>
<feature type="region of interest" description="Disordered" evidence="1">
    <location>
        <begin position="21"/>
        <end position="139"/>
    </location>
</feature>
<reference evidence="3 4" key="1">
    <citation type="submission" date="2020-05" db="EMBL/GenBank/DDBJ databases">
        <authorList>
            <person name="Whitworth D."/>
        </authorList>
    </citation>
    <scope>NUCLEOTIDE SEQUENCE [LARGE SCALE GENOMIC DNA]</scope>
    <source>
        <strain evidence="3 4">AM005</strain>
    </source>
</reference>
<organism evidence="3 4">
    <name type="scientific">Myxococcus xanthus</name>
    <dbReference type="NCBI Taxonomy" id="34"/>
    <lineage>
        <taxon>Bacteria</taxon>
        <taxon>Pseudomonadati</taxon>
        <taxon>Myxococcota</taxon>
        <taxon>Myxococcia</taxon>
        <taxon>Myxococcales</taxon>
        <taxon>Cystobacterineae</taxon>
        <taxon>Myxococcaceae</taxon>
        <taxon>Myxococcus</taxon>
    </lineage>
</organism>
<sequence>MKKLLVLSLLSPITACAAAPWSALDEDSTSPTSLRAPEAPRPNLVAVLTDADPLRAPSGIASDDGVKGSDHAGHPGHPGGHGGTARQGNATGHSSGHSGHGGHSGHDAKQGNAHEGHGGHSDSTPDAGVPTPSHDHHQH</sequence>
<feature type="compositionally biased region" description="Basic and acidic residues" evidence="1">
    <location>
        <begin position="64"/>
        <end position="73"/>
    </location>
</feature>
<evidence type="ECO:0000313" key="3">
    <source>
        <dbReference type="EMBL" id="NOJ79493.1"/>
    </source>
</evidence>
<protein>
    <recommendedName>
        <fullName evidence="5">Lipoprotein</fullName>
    </recommendedName>
</protein>
<evidence type="ECO:0000256" key="2">
    <source>
        <dbReference type="SAM" id="SignalP"/>
    </source>
</evidence>
<dbReference type="AlphaFoldDB" id="A0A7Y4IHN8"/>
<dbReference type="EMBL" id="JABFNT010000039">
    <property type="protein sequence ID" value="NOJ79493.1"/>
    <property type="molecule type" value="Genomic_DNA"/>
</dbReference>
<name>A0A7Y4IHN8_MYXXA</name>
<dbReference type="Proteomes" id="UP000533080">
    <property type="component" value="Unassembled WGS sequence"/>
</dbReference>
<evidence type="ECO:0000256" key="1">
    <source>
        <dbReference type="SAM" id="MobiDB-lite"/>
    </source>
</evidence>
<gene>
    <name evidence="3" type="ORF">HNV28_14275</name>
</gene>
<feature type="compositionally biased region" description="Gly residues" evidence="1">
    <location>
        <begin position="76"/>
        <end position="85"/>
    </location>
</feature>
<comment type="caution">
    <text evidence="3">The sequence shown here is derived from an EMBL/GenBank/DDBJ whole genome shotgun (WGS) entry which is preliminary data.</text>
</comment>
<feature type="signal peptide" evidence="2">
    <location>
        <begin position="1"/>
        <end position="17"/>
    </location>
</feature>
<accession>A0A7Y4IHN8</accession>
<evidence type="ECO:0008006" key="5">
    <source>
        <dbReference type="Google" id="ProtNLM"/>
    </source>
</evidence>
<proteinExistence type="predicted"/>
<feature type="chain" id="PRO_5031457748" description="Lipoprotein" evidence="2">
    <location>
        <begin position="18"/>
        <end position="139"/>
    </location>
</feature>
<evidence type="ECO:0000313" key="4">
    <source>
        <dbReference type="Proteomes" id="UP000533080"/>
    </source>
</evidence>
<keyword evidence="2" id="KW-0732">Signal</keyword>
<feature type="compositionally biased region" description="Basic and acidic residues" evidence="1">
    <location>
        <begin position="104"/>
        <end position="120"/>
    </location>
</feature>